<evidence type="ECO:0000256" key="4">
    <source>
        <dbReference type="ARBA" id="ARBA00022801"/>
    </source>
</evidence>
<evidence type="ECO:0000313" key="10">
    <source>
        <dbReference type="Proteomes" id="UP000289411"/>
    </source>
</evidence>
<reference evidence="9 10" key="1">
    <citation type="submission" date="2018-09" db="EMBL/GenBank/DDBJ databases">
        <authorList>
            <person name="Grouzdev D.S."/>
            <person name="Krutkina M.S."/>
        </authorList>
    </citation>
    <scope>NUCLEOTIDE SEQUENCE [LARGE SCALE GENOMIC DNA]</scope>
    <source>
        <strain evidence="9 10">RmlP001</strain>
    </source>
</reference>
<dbReference type="RefSeq" id="WP_129217630.1">
    <property type="nucleotide sequence ID" value="NZ_QYBC01000002.1"/>
</dbReference>
<proteinExistence type="inferred from homology"/>
<evidence type="ECO:0000256" key="2">
    <source>
        <dbReference type="ARBA" id="ARBA00022670"/>
    </source>
</evidence>
<comment type="similarity">
    <text evidence="1 7">Belongs to the peptidase M3 family.</text>
</comment>
<organism evidence="9 10">
    <name type="scientific">Lichenibacterium ramalinae</name>
    <dbReference type="NCBI Taxonomy" id="2316527"/>
    <lineage>
        <taxon>Bacteria</taxon>
        <taxon>Pseudomonadati</taxon>
        <taxon>Pseudomonadota</taxon>
        <taxon>Alphaproteobacteria</taxon>
        <taxon>Hyphomicrobiales</taxon>
        <taxon>Lichenihabitantaceae</taxon>
        <taxon>Lichenibacterium</taxon>
    </lineage>
</organism>
<dbReference type="GO" id="GO:0004180">
    <property type="term" value="F:carboxypeptidase activity"/>
    <property type="evidence" value="ECO:0007669"/>
    <property type="project" value="TreeGrafter"/>
</dbReference>
<comment type="caution">
    <text evidence="9">The sequence shown here is derived from an EMBL/GenBank/DDBJ whole genome shotgun (WGS) entry which is preliminary data.</text>
</comment>
<dbReference type="Pfam" id="PF01432">
    <property type="entry name" value="Peptidase_M3"/>
    <property type="match status" value="1"/>
</dbReference>
<dbReference type="Proteomes" id="UP000289411">
    <property type="component" value="Unassembled WGS sequence"/>
</dbReference>
<dbReference type="EMBL" id="QYBC01000002">
    <property type="protein sequence ID" value="RYB07086.1"/>
    <property type="molecule type" value="Genomic_DNA"/>
</dbReference>
<keyword evidence="10" id="KW-1185">Reference proteome</keyword>
<evidence type="ECO:0000256" key="1">
    <source>
        <dbReference type="ARBA" id="ARBA00006040"/>
    </source>
</evidence>
<dbReference type="Gene3D" id="1.10.1370.10">
    <property type="entry name" value="Neurolysin, domain 3"/>
    <property type="match status" value="1"/>
</dbReference>
<protein>
    <submittedName>
        <fullName evidence="9">M3 family peptidase</fullName>
    </submittedName>
</protein>
<keyword evidence="4 7" id="KW-0378">Hydrolase</keyword>
<dbReference type="Gene3D" id="3.40.390.10">
    <property type="entry name" value="Collagenase (Catalytic Domain)"/>
    <property type="match status" value="1"/>
</dbReference>
<evidence type="ECO:0000259" key="8">
    <source>
        <dbReference type="Pfam" id="PF01432"/>
    </source>
</evidence>
<dbReference type="CDD" id="cd06456">
    <property type="entry name" value="M3A_DCP"/>
    <property type="match status" value="1"/>
</dbReference>
<dbReference type="InterPro" id="IPR034005">
    <property type="entry name" value="M3A_DCP"/>
</dbReference>
<keyword evidence="6 7" id="KW-0482">Metalloprotease</keyword>
<dbReference type="GO" id="GO:0005829">
    <property type="term" value="C:cytosol"/>
    <property type="evidence" value="ECO:0007669"/>
    <property type="project" value="TreeGrafter"/>
</dbReference>
<dbReference type="InterPro" id="IPR024077">
    <property type="entry name" value="Neurolysin/TOP_dom2"/>
</dbReference>
<name>A0A4Q2RFY2_9HYPH</name>
<dbReference type="AlphaFoldDB" id="A0A4Q2RFY2"/>
<dbReference type="FunFam" id="3.40.390.10:FF:000009">
    <property type="entry name" value="Oligopeptidase A"/>
    <property type="match status" value="1"/>
</dbReference>
<evidence type="ECO:0000256" key="7">
    <source>
        <dbReference type="RuleBase" id="RU003435"/>
    </source>
</evidence>
<dbReference type="InterPro" id="IPR001567">
    <property type="entry name" value="Pept_M3A_M3B_dom"/>
</dbReference>
<evidence type="ECO:0000256" key="3">
    <source>
        <dbReference type="ARBA" id="ARBA00022723"/>
    </source>
</evidence>
<dbReference type="GO" id="GO:0004222">
    <property type="term" value="F:metalloendopeptidase activity"/>
    <property type="evidence" value="ECO:0007669"/>
    <property type="project" value="InterPro"/>
</dbReference>
<dbReference type="Gene3D" id="1.10.1370.40">
    <property type="match status" value="1"/>
</dbReference>
<dbReference type="GO" id="GO:0006508">
    <property type="term" value="P:proteolysis"/>
    <property type="evidence" value="ECO:0007669"/>
    <property type="project" value="UniProtKB-KW"/>
</dbReference>
<dbReference type="InterPro" id="IPR045090">
    <property type="entry name" value="Pept_M3A_M3B"/>
</dbReference>
<evidence type="ECO:0000256" key="5">
    <source>
        <dbReference type="ARBA" id="ARBA00022833"/>
    </source>
</evidence>
<dbReference type="PANTHER" id="PTHR43660:SF1">
    <property type="entry name" value="DIPEPTIDYL CARBOXYPEPTIDASE"/>
    <property type="match status" value="1"/>
</dbReference>
<dbReference type="OrthoDB" id="9773538at2"/>
<accession>A0A4Q2RFY2</accession>
<evidence type="ECO:0000256" key="6">
    <source>
        <dbReference type="ARBA" id="ARBA00023049"/>
    </source>
</evidence>
<dbReference type="PANTHER" id="PTHR43660">
    <property type="entry name" value="DIPEPTIDYL CARBOXYPEPTIDASE"/>
    <property type="match status" value="1"/>
</dbReference>
<evidence type="ECO:0000313" key="9">
    <source>
        <dbReference type="EMBL" id="RYB07086.1"/>
    </source>
</evidence>
<dbReference type="GO" id="GO:0046872">
    <property type="term" value="F:metal ion binding"/>
    <property type="evidence" value="ECO:0007669"/>
    <property type="project" value="UniProtKB-UniRule"/>
</dbReference>
<keyword evidence="2 7" id="KW-0645">Protease</keyword>
<keyword evidence="3 7" id="KW-0479">Metal-binding</keyword>
<dbReference type="InterPro" id="IPR024079">
    <property type="entry name" value="MetalloPept_cat_dom_sf"/>
</dbReference>
<feature type="domain" description="Peptidase M3A/M3B catalytic" evidence="8">
    <location>
        <begin position="232"/>
        <end position="680"/>
    </location>
</feature>
<reference evidence="9 10" key="2">
    <citation type="submission" date="2019-02" db="EMBL/GenBank/DDBJ databases">
        <title>'Lichenibacterium ramalinii' gen. nov. sp. nov., 'Lichenibacterium minor' gen. nov. sp. nov.</title>
        <authorList>
            <person name="Pankratov T."/>
        </authorList>
    </citation>
    <scope>NUCLEOTIDE SEQUENCE [LARGE SCALE GENOMIC DNA]</scope>
    <source>
        <strain evidence="9 10">RmlP001</strain>
    </source>
</reference>
<dbReference type="SUPFAM" id="SSF55486">
    <property type="entry name" value="Metalloproteases ('zincins'), catalytic domain"/>
    <property type="match status" value="1"/>
</dbReference>
<keyword evidence="5 7" id="KW-0862">Zinc</keyword>
<gene>
    <name evidence="9" type="ORF">D3272_03155</name>
</gene>
<sequence length="682" mass="75585">MSGNPFFETWDTPFAAPPFAAIAPEHFGPAFDRAIADHQAEIDAIADGTGEPGFDDVVGALERAGRSLRRVGGVFWNLAGADTDDSLQEIERNMSPVLARHWQKIGLDPKLFARVDALHARRDALDLTAEQRRLLDLTHAGFVRGGARLGEAERRRLSEIAERLARLGTSFGQNVLHDEKDFLLVLDGEADLAGLPPSLRDAAAQAAAERGLPGRHAITLGRSLIEPFLRFSTRRDLRETAFAGFASRGEHAGEHDNRPIVAEMVRLRAECAALLGFASYAHYKLDDTMAKTPEAVRGLLDRVWERARAKAARDEEALQEVVRQEGQNFALQPHDWRHYAEKVRRRDYDLDESEIKAYLVLDNVAAAAFDTATRLFGLTFAPRDDVPVYHADVKAFDVRDRDGRHMALFYADYFARPSKRSGAWNSGFRGQHNMDGGEQRPIVVNVMNFAKGGEGEPTLLSVDDARTLFHEFGHALHSMLTDVTYPSLAGTGVSRDFVEFPSQLYEHWLMRPEVLKRFALHHATGEPIPDALLERLQAARNFSQGFQTVEYCASAIVDMAFHTLTADEARSGVDPALVEAGTLEAIGMPKPIVMRHRTPHFAHVFAGDGYSAGYYSYLWSEMLDADGFGAFEENGIFDADTAEKLRANVLAAGNLRPPEEAYLAFRGRLPSVDTLLARRGLA</sequence>
<comment type="cofactor">
    <cofactor evidence="7">
        <name>Zn(2+)</name>
        <dbReference type="ChEBI" id="CHEBI:29105"/>
    </cofactor>
    <text evidence="7">Binds 1 zinc ion.</text>
</comment>